<comment type="similarity">
    <text evidence="2">Belongs to the CPA3 antiporters (TC 2.A.63) subunit E family.</text>
</comment>
<dbReference type="PANTHER" id="PTHR34584">
    <property type="entry name" value="NA(+)/H(+) ANTIPORTER SUBUNIT E1"/>
    <property type="match status" value="1"/>
</dbReference>
<evidence type="ECO:0000256" key="5">
    <source>
        <dbReference type="ARBA" id="ARBA00022989"/>
    </source>
</evidence>
<evidence type="ECO:0000313" key="8">
    <source>
        <dbReference type="EMBL" id="GGC45058.1"/>
    </source>
</evidence>
<comment type="subcellular location">
    <subcellularLocation>
        <location evidence="1">Cell membrane</location>
        <topology evidence="1">Multi-pass membrane protein</topology>
    </subcellularLocation>
</comment>
<dbReference type="PANTHER" id="PTHR34584:SF1">
    <property type="entry name" value="NA(+)_H(+) ANTIPORTER SUBUNIT E1"/>
    <property type="match status" value="1"/>
</dbReference>
<dbReference type="InterPro" id="IPR002758">
    <property type="entry name" value="Cation_antiport_E"/>
</dbReference>
<evidence type="ECO:0000256" key="6">
    <source>
        <dbReference type="ARBA" id="ARBA00023136"/>
    </source>
</evidence>
<evidence type="ECO:0000256" key="4">
    <source>
        <dbReference type="ARBA" id="ARBA00022692"/>
    </source>
</evidence>
<proteinExistence type="inferred from homology"/>
<keyword evidence="5 7" id="KW-1133">Transmembrane helix</keyword>
<keyword evidence="3" id="KW-1003">Cell membrane</keyword>
<evidence type="ECO:0000256" key="2">
    <source>
        <dbReference type="ARBA" id="ARBA00006228"/>
    </source>
</evidence>
<keyword evidence="4 7" id="KW-0812">Transmembrane</keyword>
<organism evidence="8 9">
    <name type="scientific">Parapedobacter defluvii</name>
    <dbReference type="NCBI Taxonomy" id="2045106"/>
    <lineage>
        <taxon>Bacteria</taxon>
        <taxon>Pseudomonadati</taxon>
        <taxon>Bacteroidota</taxon>
        <taxon>Sphingobacteriia</taxon>
        <taxon>Sphingobacteriales</taxon>
        <taxon>Sphingobacteriaceae</taxon>
        <taxon>Parapedobacter</taxon>
    </lineage>
</organism>
<evidence type="ECO:0000256" key="3">
    <source>
        <dbReference type="ARBA" id="ARBA00022475"/>
    </source>
</evidence>
<reference evidence="9" key="1">
    <citation type="journal article" date="2019" name="Int. J. Syst. Evol. Microbiol.">
        <title>The Global Catalogue of Microorganisms (GCM) 10K type strain sequencing project: providing services to taxonomists for standard genome sequencing and annotation.</title>
        <authorList>
            <consortium name="The Broad Institute Genomics Platform"/>
            <consortium name="The Broad Institute Genome Sequencing Center for Infectious Disease"/>
            <person name="Wu L."/>
            <person name="Ma J."/>
        </authorList>
    </citation>
    <scope>NUCLEOTIDE SEQUENCE [LARGE SCALE GENOMIC DNA]</scope>
    <source>
        <strain evidence="9">CGMCC 1.15342</strain>
    </source>
</reference>
<evidence type="ECO:0000313" key="9">
    <source>
        <dbReference type="Proteomes" id="UP000597338"/>
    </source>
</evidence>
<dbReference type="Pfam" id="PF01899">
    <property type="entry name" value="MNHE"/>
    <property type="match status" value="1"/>
</dbReference>
<sequence>MVKQFLMNLLLSFIWVALTGVLYYTNFLFGFAIGFFLMWLMNRNESDQRYFTRVPKIIGFFLYFLYEMIKANIQVAYDVVTPKFFMKPGIVKYPMNAKSEIEINLLSTVISLTPGTLILDVSEDRKVLYIHVMYLKDKEQFIQQIKDGFERRLLEILR</sequence>
<dbReference type="Proteomes" id="UP000597338">
    <property type="component" value="Unassembled WGS sequence"/>
</dbReference>
<keyword evidence="9" id="KW-1185">Reference proteome</keyword>
<keyword evidence="6 7" id="KW-0472">Membrane</keyword>
<gene>
    <name evidence="8" type="primary">mrpE</name>
    <name evidence="8" type="ORF">GCM10011386_41670</name>
</gene>
<evidence type="ECO:0000256" key="1">
    <source>
        <dbReference type="ARBA" id="ARBA00004651"/>
    </source>
</evidence>
<accession>A0ABQ1MU37</accession>
<evidence type="ECO:0000256" key="7">
    <source>
        <dbReference type="SAM" id="Phobius"/>
    </source>
</evidence>
<comment type="caution">
    <text evidence="8">The sequence shown here is derived from an EMBL/GenBank/DDBJ whole genome shotgun (WGS) entry which is preliminary data.</text>
</comment>
<protein>
    <submittedName>
        <fullName evidence="8">Cation:proton antiporter</fullName>
    </submittedName>
</protein>
<feature type="transmembrane region" description="Helical" evidence="7">
    <location>
        <begin position="12"/>
        <end position="38"/>
    </location>
</feature>
<dbReference type="PIRSF" id="PIRSF019239">
    <property type="entry name" value="MrpE"/>
    <property type="match status" value="1"/>
</dbReference>
<dbReference type="EMBL" id="BMIK01000022">
    <property type="protein sequence ID" value="GGC45058.1"/>
    <property type="molecule type" value="Genomic_DNA"/>
</dbReference>
<name>A0ABQ1MU37_9SPHI</name>